<reference evidence="3" key="1">
    <citation type="submission" date="2016-10" db="EMBL/GenBank/DDBJ databases">
        <authorList>
            <person name="Varghese N."/>
            <person name="Submissions S."/>
        </authorList>
    </citation>
    <scope>NUCLEOTIDE SEQUENCE [LARGE SCALE GENOMIC DNA]</scope>
    <source>
        <strain evidence="3">IBRC-M10078</strain>
    </source>
</reference>
<name>A0A1H0T836_9BACI</name>
<gene>
    <name evidence="2" type="ORF">SAMN05216565_103312</name>
</gene>
<keyword evidence="1" id="KW-0472">Membrane</keyword>
<evidence type="ECO:0000313" key="2">
    <source>
        <dbReference type="EMBL" id="SDP49656.1"/>
    </source>
</evidence>
<proteinExistence type="predicted"/>
<protein>
    <submittedName>
        <fullName evidence="2">Uncharacterized protein</fullName>
    </submittedName>
</protein>
<keyword evidence="1" id="KW-1133">Transmembrane helix</keyword>
<dbReference type="STRING" id="930152.SAMN05216565_103312"/>
<sequence>MMEWTLAILFGTAVILLIISVLKTRQTSKDEQREIDMVHITMMNEITQIQDHIRHIELDAEITMREAGLQITLKERQVLREILDLYKRGYSLESIAAEKQLSEQETEQLLSAYLTPKDERRKVANES</sequence>
<dbReference type="RefSeq" id="WP_338011845.1">
    <property type="nucleotide sequence ID" value="NZ_FNJU01000003.1"/>
</dbReference>
<dbReference type="AlphaFoldDB" id="A0A1H0T836"/>
<accession>A0A1H0T836</accession>
<evidence type="ECO:0000256" key="1">
    <source>
        <dbReference type="SAM" id="Phobius"/>
    </source>
</evidence>
<feature type="transmembrane region" description="Helical" evidence="1">
    <location>
        <begin position="6"/>
        <end position="24"/>
    </location>
</feature>
<keyword evidence="3" id="KW-1185">Reference proteome</keyword>
<organism evidence="2 3">
    <name type="scientific">Litchfieldia salsa</name>
    <dbReference type="NCBI Taxonomy" id="930152"/>
    <lineage>
        <taxon>Bacteria</taxon>
        <taxon>Bacillati</taxon>
        <taxon>Bacillota</taxon>
        <taxon>Bacilli</taxon>
        <taxon>Bacillales</taxon>
        <taxon>Bacillaceae</taxon>
        <taxon>Litchfieldia</taxon>
    </lineage>
</organism>
<dbReference type="Proteomes" id="UP000199159">
    <property type="component" value="Unassembled WGS sequence"/>
</dbReference>
<keyword evidence="1" id="KW-0812">Transmembrane</keyword>
<evidence type="ECO:0000313" key="3">
    <source>
        <dbReference type="Proteomes" id="UP000199159"/>
    </source>
</evidence>
<dbReference type="EMBL" id="FNJU01000003">
    <property type="protein sequence ID" value="SDP49656.1"/>
    <property type="molecule type" value="Genomic_DNA"/>
</dbReference>